<evidence type="ECO:0000259" key="11">
    <source>
        <dbReference type="Pfam" id="PF21088"/>
    </source>
</evidence>
<dbReference type="PANTHER" id="PTHR30460">
    <property type="entry name" value="MODERATE CONDUCTANCE MECHANOSENSITIVE CHANNEL YBIO"/>
    <property type="match status" value="1"/>
</dbReference>
<feature type="domain" description="Mechanosensitive ion channel MscS" evidence="9">
    <location>
        <begin position="148"/>
        <end position="212"/>
    </location>
</feature>
<dbReference type="FunFam" id="3.30.70.100:FF:000018">
    <property type="entry name" value="MscS mechanosensitive ion channel"/>
    <property type="match status" value="1"/>
</dbReference>
<reference evidence="12 13" key="1">
    <citation type="journal article" date="2015" name="Stand. Genomic Sci.">
        <title>Genomic Encyclopedia of Bacterial and Archaeal Type Strains, Phase III: the genomes of soil and plant-associated and newly described type strains.</title>
        <authorList>
            <person name="Whitman W.B."/>
            <person name="Woyke T."/>
            <person name="Klenk H.P."/>
            <person name="Zhou Y."/>
            <person name="Lilburn T.G."/>
            <person name="Beck B.J."/>
            <person name="De Vos P."/>
            <person name="Vandamme P."/>
            <person name="Eisen J.A."/>
            <person name="Garrity G."/>
            <person name="Hugenholtz P."/>
            <person name="Kyrpides N.C."/>
        </authorList>
    </citation>
    <scope>NUCLEOTIDE SEQUENCE [LARGE SCALE GENOMIC DNA]</scope>
    <source>
        <strain evidence="12 13">CGMCC 1.10115</strain>
    </source>
</reference>
<evidence type="ECO:0000256" key="8">
    <source>
        <dbReference type="SAM" id="Phobius"/>
    </source>
</evidence>
<dbReference type="PANTHER" id="PTHR30460:SF0">
    <property type="entry name" value="MODERATE CONDUCTANCE MECHANOSENSITIVE CHANNEL YBIO"/>
    <property type="match status" value="1"/>
</dbReference>
<feature type="domain" description="Mechanosensitive ion channel transmembrane helices 2/3" evidence="11">
    <location>
        <begin position="105"/>
        <end position="146"/>
    </location>
</feature>
<comment type="subcellular location">
    <subcellularLocation>
        <location evidence="1">Cell membrane</location>
        <topology evidence="1">Multi-pass membrane protein</topology>
    </subcellularLocation>
</comment>
<dbReference type="InterPro" id="IPR006685">
    <property type="entry name" value="MscS_channel_2nd"/>
</dbReference>
<dbReference type="InterPro" id="IPR049278">
    <property type="entry name" value="MS_channel_C"/>
</dbReference>
<evidence type="ECO:0000259" key="9">
    <source>
        <dbReference type="Pfam" id="PF00924"/>
    </source>
</evidence>
<feature type="transmembrane region" description="Helical" evidence="8">
    <location>
        <begin position="106"/>
        <end position="124"/>
    </location>
</feature>
<dbReference type="AlphaFoldDB" id="A0A562JQU1"/>
<dbReference type="Pfam" id="PF21082">
    <property type="entry name" value="MS_channel_3rd"/>
    <property type="match status" value="1"/>
</dbReference>
<dbReference type="GO" id="GO:0008381">
    <property type="term" value="F:mechanosensitive monoatomic ion channel activity"/>
    <property type="evidence" value="ECO:0007669"/>
    <property type="project" value="InterPro"/>
</dbReference>
<organism evidence="12 13">
    <name type="scientific">Cytobacillus oceanisediminis</name>
    <dbReference type="NCBI Taxonomy" id="665099"/>
    <lineage>
        <taxon>Bacteria</taxon>
        <taxon>Bacillati</taxon>
        <taxon>Bacillota</taxon>
        <taxon>Bacilli</taxon>
        <taxon>Bacillales</taxon>
        <taxon>Bacillaceae</taxon>
        <taxon>Cytobacillus</taxon>
    </lineage>
</organism>
<evidence type="ECO:0000256" key="3">
    <source>
        <dbReference type="ARBA" id="ARBA00022475"/>
    </source>
</evidence>
<feature type="transmembrane region" description="Helical" evidence="8">
    <location>
        <begin position="130"/>
        <end position="160"/>
    </location>
</feature>
<comment type="similarity">
    <text evidence="2">Belongs to the MscS (TC 1.A.23) family.</text>
</comment>
<proteinExistence type="inferred from homology"/>
<dbReference type="Gene3D" id="1.10.287.1260">
    <property type="match status" value="1"/>
</dbReference>
<dbReference type="InterPro" id="IPR049142">
    <property type="entry name" value="MS_channel_1st"/>
</dbReference>
<dbReference type="InterPro" id="IPR011066">
    <property type="entry name" value="MscS_channel_C_sf"/>
</dbReference>
<protein>
    <submittedName>
        <fullName evidence="12">Small conductance mechanosensitive channel</fullName>
    </submittedName>
</protein>
<evidence type="ECO:0000256" key="5">
    <source>
        <dbReference type="ARBA" id="ARBA00022989"/>
    </source>
</evidence>
<evidence type="ECO:0000313" key="13">
    <source>
        <dbReference type="Proteomes" id="UP000318667"/>
    </source>
</evidence>
<keyword evidence="4 8" id="KW-0812">Transmembrane</keyword>
<dbReference type="InterPro" id="IPR010920">
    <property type="entry name" value="LSM_dom_sf"/>
</dbReference>
<evidence type="ECO:0000259" key="10">
    <source>
        <dbReference type="Pfam" id="PF21082"/>
    </source>
</evidence>
<dbReference type="FunFam" id="2.30.30.60:FF:000001">
    <property type="entry name" value="MscS Mechanosensitive ion channel"/>
    <property type="match status" value="1"/>
</dbReference>
<dbReference type="SUPFAM" id="SSF50182">
    <property type="entry name" value="Sm-like ribonucleoproteins"/>
    <property type="match status" value="1"/>
</dbReference>
<dbReference type="Gene3D" id="3.30.70.100">
    <property type="match status" value="1"/>
</dbReference>
<dbReference type="EMBL" id="VLKI01000008">
    <property type="protein sequence ID" value="TWH85539.1"/>
    <property type="molecule type" value="Genomic_DNA"/>
</dbReference>
<sequence>MKCFFMTVLESKVLLHMKQHCVKMMTLIRLKGSVGMEKLNFSQINWEAILIEAGIILLKLAAIYIAFLIVKAAGNKIIHKSFEGIKNKEKVSPGRSKTLESLAKNIFSYVLIFIFIVTVLQIFGIEATAILAGAGVVGLAIGFGAQGLVSDVVTGFFILLERQVDVGDYITTGSYSGIVEQIGLKTTQIRGFDGTLHFIPNREITSLSNHSRGNMRALVDIGISYDDNIDEAIAVLQGVCDKIAAENQAIVEGPNVIGVQTLGTSDVVLRVIAKTENMEQWAVERELRKALKEALDAHGIEIPFPHQVLIQKHAGTERENG</sequence>
<name>A0A562JQU1_9BACI</name>
<gene>
    <name evidence="12" type="ORF">IQ19_02958</name>
</gene>
<accession>A0A562JQU1</accession>
<dbReference type="GO" id="GO:0005886">
    <property type="term" value="C:plasma membrane"/>
    <property type="evidence" value="ECO:0007669"/>
    <property type="project" value="UniProtKB-SubCell"/>
</dbReference>
<evidence type="ECO:0000256" key="1">
    <source>
        <dbReference type="ARBA" id="ARBA00004651"/>
    </source>
</evidence>
<dbReference type="InterPro" id="IPR023408">
    <property type="entry name" value="MscS_beta-dom_sf"/>
</dbReference>
<dbReference type="InterPro" id="IPR011014">
    <property type="entry name" value="MscS_channel_TM-2"/>
</dbReference>
<evidence type="ECO:0000256" key="7">
    <source>
        <dbReference type="ARBA" id="ARBA00059688"/>
    </source>
</evidence>
<dbReference type="Pfam" id="PF00924">
    <property type="entry name" value="MS_channel_2nd"/>
    <property type="match status" value="1"/>
</dbReference>
<feature type="transmembrane region" description="Helical" evidence="8">
    <location>
        <begin position="48"/>
        <end position="70"/>
    </location>
</feature>
<keyword evidence="6 8" id="KW-0472">Membrane</keyword>
<dbReference type="Pfam" id="PF21088">
    <property type="entry name" value="MS_channel_1st"/>
    <property type="match status" value="1"/>
</dbReference>
<comment type="caution">
    <text evidence="12">The sequence shown here is derived from an EMBL/GenBank/DDBJ whole genome shotgun (WGS) entry which is preliminary data.</text>
</comment>
<dbReference type="SUPFAM" id="SSF82861">
    <property type="entry name" value="Mechanosensitive channel protein MscS (YggB), transmembrane region"/>
    <property type="match status" value="1"/>
</dbReference>
<feature type="domain" description="Mechanosensitive ion channel MscS C-terminal" evidence="10">
    <location>
        <begin position="219"/>
        <end position="302"/>
    </location>
</feature>
<keyword evidence="13" id="KW-1185">Reference proteome</keyword>
<evidence type="ECO:0000313" key="12">
    <source>
        <dbReference type="EMBL" id="TWH85539.1"/>
    </source>
</evidence>
<dbReference type="Gene3D" id="2.30.30.60">
    <property type="match status" value="1"/>
</dbReference>
<evidence type="ECO:0000256" key="4">
    <source>
        <dbReference type="ARBA" id="ARBA00022692"/>
    </source>
</evidence>
<dbReference type="FunFam" id="1.10.287.1260:FF:000005">
    <property type="entry name" value="Mechanosensitive ion channel family protein"/>
    <property type="match status" value="1"/>
</dbReference>
<dbReference type="SUPFAM" id="SSF82689">
    <property type="entry name" value="Mechanosensitive channel protein MscS (YggB), C-terminal domain"/>
    <property type="match status" value="1"/>
</dbReference>
<dbReference type="Proteomes" id="UP000318667">
    <property type="component" value="Unassembled WGS sequence"/>
</dbReference>
<evidence type="ECO:0000256" key="2">
    <source>
        <dbReference type="ARBA" id="ARBA00008017"/>
    </source>
</evidence>
<keyword evidence="5 8" id="KW-1133">Transmembrane helix</keyword>
<keyword evidence="3" id="KW-1003">Cell membrane</keyword>
<evidence type="ECO:0000256" key="6">
    <source>
        <dbReference type="ARBA" id="ARBA00023136"/>
    </source>
</evidence>
<dbReference type="InterPro" id="IPR045276">
    <property type="entry name" value="YbiO_bact"/>
</dbReference>
<comment type="function">
    <text evidence="7">May play a role in resistance to osmotic downshock.</text>
</comment>